<name>A0A0N8GRN6_9CHLR</name>
<dbReference type="GO" id="GO:0005886">
    <property type="term" value="C:plasma membrane"/>
    <property type="evidence" value="ECO:0007669"/>
    <property type="project" value="UniProtKB-SubCell"/>
</dbReference>
<comment type="function">
    <text evidence="10">Catalyzes the transfer of an acyl group from acyl-phosphate (acyl-PO(4)) to glycerol-3-phosphate (G3P) to form lysophosphatidic acid (LPA). This enzyme utilizes acyl-phosphate as fatty acyl donor, but not acyl-CoA or acyl-ACP.</text>
</comment>
<keyword evidence="2 10" id="KW-0444">Lipid biosynthesis</keyword>
<evidence type="ECO:0000256" key="10">
    <source>
        <dbReference type="HAMAP-Rule" id="MF_01043"/>
    </source>
</evidence>
<evidence type="ECO:0000256" key="7">
    <source>
        <dbReference type="ARBA" id="ARBA00023136"/>
    </source>
</evidence>
<dbReference type="RefSeq" id="WP_062417905.1">
    <property type="nucleotide sequence ID" value="NZ_DF967974.1"/>
</dbReference>
<protein>
    <recommendedName>
        <fullName evidence="10">Glycerol-3-phosphate acyltransferase</fullName>
    </recommendedName>
    <alternativeName>
        <fullName evidence="10">Acyl-PO4 G3P acyltransferase</fullName>
    </alternativeName>
    <alternativeName>
        <fullName evidence="10">Acyl-phosphate--glycerol-3-phosphate acyltransferase</fullName>
    </alternativeName>
    <alternativeName>
        <fullName evidence="10">G3P acyltransferase</fullName>
        <shortName evidence="10">GPAT</shortName>
        <ecNumber evidence="10">2.3.1.275</ecNumber>
    </alternativeName>
    <alternativeName>
        <fullName evidence="10">Lysophosphatidic acid synthase</fullName>
        <shortName evidence="10">LPA synthase</shortName>
    </alternativeName>
</protein>
<dbReference type="EC" id="2.3.1.275" evidence="10"/>
<evidence type="ECO:0000256" key="4">
    <source>
        <dbReference type="ARBA" id="ARBA00022692"/>
    </source>
</evidence>
<dbReference type="SMART" id="SM01207">
    <property type="entry name" value="G3P_acyltransf"/>
    <property type="match status" value="1"/>
</dbReference>
<feature type="transmembrane region" description="Helical" evidence="10">
    <location>
        <begin position="6"/>
        <end position="29"/>
    </location>
</feature>
<evidence type="ECO:0000313" key="12">
    <source>
        <dbReference type="Proteomes" id="UP000050501"/>
    </source>
</evidence>
<evidence type="ECO:0000256" key="2">
    <source>
        <dbReference type="ARBA" id="ARBA00022516"/>
    </source>
</evidence>
<comment type="catalytic activity">
    <reaction evidence="10">
        <text>an acyl phosphate + sn-glycerol 3-phosphate = a 1-acyl-sn-glycero-3-phosphate + phosphate</text>
        <dbReference type="Rhea" id="RHEA:34075"/>
        <dbReference type="ChEBI" id="CHEBI:43474"/>
        <dbReference type="ChEBI" id="CHEBI:57597"/>
        <dbReference type="ChEBI" id="CHEBI:57970"/>
        <dbReference type="ChEBI" id="CHEBI:59918"/>
        <dbReference type="EC" id="2.3.1.275"/>
    </reaction>
</comment>
<comment type="subunit">
    <text evidence="10">Probably interacts with PlsX.</text>
</comment>
<sequence>MEILRILSVLLLAYLVGSIPSGWIVVKIATGKDVLKVESGRTGGTNAMRAAGFFAGLVTAILDVLKGVSTGWIVSWLMPGDVWLQVLAAVLAIIGHNYSVFLLKLDENGRLRFRGGAGGATALGGAIALWPQAWMVILPLAVLVFLLVGYASVTTISIAASALLVFIYRAAVGTSPWVYVLYGALALAIVVIALRPNLERLKRGTERMVGLRAYLLKKAGRKP</sequence>
<dbReference type="PANTHER" id="PTHR30309">
    <property type="entry name" value="INNER MEMBRANE PROTEIN YGIH"/>
    <property type="match status" value="1"/>
</dbReference>
<proteinExistence type="inferred from homology"/>
<keyword evidence="1 10" id="KW-1003">Cell membrane</keyword>
<evidence type="ECO:0000256" key="3">
    <source>
        <dbReference type="ARBA" id="ARBA00022679"/>
    </source>
</evidence>
<gene>
    <name evidence="10" type="primary">plsY</name>
    <name evidence="11" type="ORF">ADN01_05205</name>
</gene>
<comment type="subcellular location">
    <subcellularLocation>
        <location evidence="10">Cell membrane</location>
        <topology evidence="10">Multi-pass membrane protein</topology>
    </subcellularLocation>
</comment>
<evidence type="ECO:0000256" key="6">
    <source>
        <dbReference type="ARBA" id="ARBA00023098"/>
    </source>
</evidence>
<evidence type="ECO:0000256" key="1">
    <source>
        <dbReference type="ARBA" id="ARBA00022475"/>
    </source>
</evidence>
<feature type="transmembrane region" description="Helical" evidence="10">
    <location>
        <begin position="115"/>
        <end position="134"/>
    </location>
</feature>
<keyword evidence="4 10" id="KW-0812">Transmembrane</keyword>
<dbReference type="EMBL" id="LGCM01000020">
    <property type="protein sequence ID" value="KPL87002.1"/>
    <property type="molecule type" value="Genomic_DNA"/>
</dbReference>
<dbReference type="AlphaFoldDB" id="A0A0N8GRN6"/>
<dbReference type="STRING" id="229921.ADN01_05205"/>
<comment type="similarity">
    <text evidence="10">Belongs to the PlsY family.</text>
</comment>
<accession>A0A0N8GRN6</accession>
<dbReference type="PANTHER" id="PTHR30309:SF0">
    <property type="entry name" value="GLYCEROL-3-PHOSPHATE ACYLTRANSFERASE-RELATED"/>
    <property type="match status" value="1"/>
</dbReference>
<keyword evidence="3 10" id="KW-0808">Transferase</keyword>
<evidence type="ECO:0000256" key="8">
    <source>
        <dbReference type="ARBA" id="ARBA00023209"/>
    </source>
</evidence>
<evidence type="ECO:0000256" key="9">
    <source>
        <dbReference type="ARBA" id="ARBA00023264"/>
    </source>
</evidence>
<keyword evidence="7 10" id="KW-0472">Membrane</keyword>
<dbReference type="UniPathway" id="UPA00085"/>
<dbReference type="Proteomes" id="UP000050501">
    <property type="component" value="Unassembled WGS sequence"/>
</dbReference>
<dbReference type="GO" id="GO:0043772">
    <property type="term" value="F:acyl-phosphate glycerol-3-phosphate acyltransferase activity"/>
    <property type="evidence" value="ECO:0007669"/>
    <property type="project" value="UniProtKB-UniRule"/>
</dbReference>
<keyword evidence="9 10" id="KW-1208">Phospholipid metabolism</keyword>
<feature type="transmembrane region" description="Helical" evidence="10">
    <location>
        <begin position="179"/>
        <end position="198"/>
    </location>
</feature>
<dbReference type="InterPro" id="IPR003811">
    <property type="entry name" value="G3P_acylTferase_PlsY"/>
</dbReference>
<keyword evidence="12" id="KW-1185">Reference proteome</keyword>
<keyword evidence="5 10" id="KW-1133">Transmembrane helix</keyword>
<comment type="pathway">
    <text evidence="10">Lipid metabolism; phospholipid metabolism.</text>
</comment>
<evidence type="ECO:0000313" key="11">
    <source>
        <dbReference type="EMBL" id="KPL87002.1"/>
    </source>
</evidence>
<reference evidence="11 12" key="1">
    <citation type="submission" date="2015-07" db="EMBL/GenBank/DDBJ databases">
        <title>Genome sequence of Levilinea saccharolytica DSM 16555.</title>
        <authorList>
            <person name="Hemp J."/>
            <person name="Ward L.M."/>
            <person name="Pace L.A."/>
            <person name="Fischer W.W."/>
        </authorList>
    </citation>
    <scope>NUCLEOTIDE SEQUENCE [LARGE SCALE GENOMIC DNA]</scope>
    <source>
        <strain evidence="11 12">KIBI-1</strain>
    </source>
</reference>
<organism evidence="11 12">
    <name type="scientific">Levilinea saccharolytica</name>
    <dbReference type="NCBI Taxonomy" id="229921"/>
    <lineage>
        <taxon>Bacteria</taxon>
        <taxon>Bacillati</taxon>
        <taxon>Chloroflexota</taxon>
        <taxon>Anaerolineae</taxon>
        <taxon>Anaerolineales</taxon>
        <taxon>Anaerolineaceae</taxon>
        <taxon>Levilinea</taxon>
    </lineage>
</organism>
<feature type="transmembrane region" description="Helical" evidence="10">
    <location>
        <begin position="50"/>
        <end position="76"/>
    </location>
</feature>
<keyword evidence="8 10" id="KW-0594">Phospholipid biosynthesis</keyword>
<dbReference type="Pfam" id="PF02660">
    <property type="entry name" value="G3P_acyltransf"/>
    <property type="match status" value="1"/>
</dbReference>
<comment type="caution">
    <text evidence="11">The sequence shown here is derived from an EMBL/GenBank/DDBJ whole genome shotgun (WGS) entry which is preliminary data.</text>
</comment>
<dbReference type="GO" id="GO:0008654">
    <property type="term" value="P:phospholipid biosynthetic process"/>
    <property type="evidence" value="ECO:0007669"/>
    <property type="project" value="UniProtKB-UniRule"/>
</dbReference>
<dbReference type="OrthoDB" id="9777124at2"/>
<feature type="transmembrane region" description="Helical" evidence="10">
    <location>
        <begin position="82"/>
        <end position="103"/>
    </location>
</feature>
<feature type="transmembrane region" description="Helical" evidence="10">
    <location>
        <begin position="140"/>
        <end position="167"/>
    </location>
</feature>
<evidence type="ECO:0000256" key="5">
    <source>
        <dbReference type="ARBA" id="ARBA00022989"/>
    </source>
</evidence>
<keyword evidence="6 10" id="KW-0443">Lipid metabolism</keyword>
<dbReference type="HAMAP" id="MF_01043">
    <property type="entry name" value="PlsY"/>
    <property type="match status" value="1"/>
</dbReference>